<proteinExistence type="predicted"/>
<dbReference type="PROSITE" id="PS50088">
    <property type="entry name" value="ANK_REPEAT"/>
    <property type="match status" value="1"/>
</dbReference>
<dbReference type="InterPro" id="IPR036770">
    <property type="entry name" value="Ankyrin_rpt-contain_sf"/>
</dbReference>
<keyword evidence="1" id="KW-0040">ANK repeat</keyword>
<sequence>MCLLEFLRSKLGWDGGRAEAKATPVAVRHSSRRQIRPSDSSPKDAKSAEIVIDYPPVDYTDATDDDEKTPESPAPVHQRRPSARASARSRVSAKPVPFDTNRVPVIENSHANVLRWLLTESKESGNERNELADSVEEERVRNEALALHYAASRGCVDCVKLLLETGHEFSFRVTEMGCAS</sequence>
<dbReference type="Proteomes" id="UP000678499">
    <property type="component" value="Unassembled WGS sequence"/>
</dbReference>
<evidence type="ECO:0000313" key="3">
    <source>
        <dbReference type="EMBL" id="CAD7283832.1"/>
    </source>
</evidence>
<dbReference type="PROSITE" id="PS50297">
    <property type="entry name" value="ANK_REP_REGION"/>
    <property type="match status" value="1"/>
</dbReference>
<dbReference type="Gene3D" id="1.25.40.20">
    <property type="entry name" value="Ankyrin repeat-containing domain"/>
    <property type="match status" value="1"/>
</dbReference>
<accession>A0A7R9C018</accession>
<evidence type="ECO:0000313" key="4">
    <source>
        <dbReference type="Proteomes" id="UP000678499"/>
    </source>
</evidence>
<dbReference type="Pfam" id="PF00023">
    <property type="entry name" value="Ank"/>
    <property type="match status" value="1"/>
</dbReference>
<dbReference type="EMBL" id="CAJPEX010006236">
    <property type="protein sequence ID" value="CAG0923984.1"/>
    <property type="molecule type" value="Genomic_DNA"/>
</dbReference>
<organism evidence="3">
    <name type="scientific">Notodromas monacha</name>
    <dbReference type="NCBI Taxonomy" id="399045"/>
    <lineage>
        <taxon>Eukaryota</taxon>
        <taxon>Metazoa</taxon>
        <taxon>Ecdysozoa</taxon>
        <taxon>Arthropoda</taxon>
        <taxon>Crustacea</taxon>
        <taxon>Oligostraca</taxon>
        <taxon>Ostracoda</taxon>
        <taxon>Podocopa</taxon>
        <taxon>Podocopida</taxon>
        <taxon>Cypridocopina</taxon>
        <taxon>Cypridoidea</taxon>
        <taxon>Cyprididae</taxon>
        <taxon>Notodromas</taxon>
    </lineage>
</organism>
<protein>
    <submittedName>
        <fullName evidence="3">Uncharacterized protein</fullName>
    </submittedName>
</protein>
<name>A0A7R9C018_9CRUS</name>
<gene>
    <name evidence="3" type="ORF">NMOB1V02_LOCUS11442</name>
</gene>
<evidence type="ECO:0000256" key="1">
    <source>
        <dbReference type="PROSITE-ProRule" id="PRU00023"/>
    </source>
</evidence>
<evidence type="ECO:0000256" key="2">
    <source>
        <dbReference type="SAM" id="MobiDB-lite"/>
    </source>
</evidence>
<reference evidence="3" key="1">
    <citation type="submission" date="2020-11" db="EMBL/GenBank/DDBJ databases">
        <authorList>
            <person name="Tran Van P."/>
        </authorList>
    </citation>
    <scope>NUCLEOTIDE SEQUENCE</scope>
</reference>
<dbReference type="OrthoDB" id="10261302at2759"/>
<dbReference type="InterPro" id="IPR002110">
    <property type="entry name" value="Ankyrin_rpt"/>
</dbReference>
<dbReference type="EMBL" id="OA888273">
    <property type="protein sequence ID" value="CAD7283832.1"/>
    <property type="molecule type" value="Genomic_DNA"/>
</dbReference>
<dbReference type="AlphaFoldDB" id="A0A7R9C018"/>
<feature type="region of interest" description="Disordered" evidence="2">
    <location>
        <begin position="17"/>
        <end position="93"/>
    </location>
</feature>
<feature type="repeat" description="ANK" evidence="1">
    <location>
        <begin position="142"/>
        <end position="174"/>
    </location>
</feature>
<keyword evidence="4" id="KW-1185">Reference proteome</keyword>
<feature type="compositionally biased region" description="Low complexity" evidence="2">
    <location>
        <begin position="83"/>
        <end position="93"/>
    </location>
</feature>
<dbReference type="SUPFAM" id="SSF48403">
    <property type="entry name" value="Ankyrin repeat"/>
    <property type="match status" value="1"/>
</dbReference>